<evidence type="ECO:0000313" key="4">
    <source>
        <dbReference type="EMBL" id="HCW92383.1"/>
    </source>
</evidence>
<dbReference type="AlphaFoldDB" id="A0A3D5Q9I2"/>
<dbReference type="Proteomes" id="UP000262325">
    <property type="component" value="Unassembled WGS sequence"/>
</dbReference>
<evidence type="ECO:0000256" key="1">
    <source>
        <dbReference type="ARBA" id="ARBA00022630"/>
    </source>
</evidence>
<comment type="caution">
    <text evidence="4">The sequence shown here is derived from an EMBL/GenBank/DDBJ whole genome shotgun (WGS) entry which is preliminary data.</text>
</comment>
<dbReference type="Gene3D" id="3.20.20.70">
    <property type="entry name" value="Aldolase class I"/>
    <property type="match status" value="2"/>
</dbReference>
<dbReference type="Pfam" id="PF03060">
    <property type="entry name" value="NMO"/>
    <property type="match status" value="1"/>
</dbReference>
<dbReference type="InterPro" id="IPR013785">
    <property type="entry name" value="Aldolase_TIM"/>
</dbReference>
<evidence type="ECO:0000256" key="3">
    <source>
        <dbReference type="ARBA" id="ARBA00023002"/>
    </source>
</evidence>
<proteinExistence type="predicted"/>
<evidence type="ECO:0000313" key="5">
    <source>
        <dbReference type="Proteomes" id="UP000262325"/>
    </source>
</evidence>
<keyword evidence="3" id="KW-0560">Oxidoreductase</keyword>
<gene>
    <name evidence="4" type="ORF">DHM44_01740</name>
</gene>
<evidence type="ECO:0000256" key="2">
    <source>
        <dbReference type="ARBA" id="ARBA00022643"/>
    </source>
</evidence>
<dbReference type="CDD" id="cd04730">
    <property type="entry name" value="NPD_like"/>
    <property type="match status" value="1"/>
</dbReference>
<accession>A0A3D5Q9I2</accession>
<dbReference type="EMBL" id="DPPF01000037">
    <property type="protein sequence ID" value="HCW92383.1"/>
    <property type="molecule type" value="Genomic_DNA"/>
</dbReference>
<name>A0A3D5Q9I2_FLESI</name>
<dbReference type="GO" id="GO:0051213">
    <property type="term" value="F:dioxygenase activity"/>
    <property type="evidence" value="ECO:0007669"/>
    <property type="project" value="UniProtKB-KW"/>
</dbReference>
<keyword evidence="1" id="KW-0285">Flavoprotein</keyword>
<protein>
    <submittedName>
        <fullName evidence="4">2-nitropropane dioxygenase</fullName>
    </submittedName>
</protein>
<dbReference type="PANTHER" id="PTHR32332">
    <property type="entry name" value="2-NITROPROPANE DIOXYGENASE"/>
    <property type="match status" value="1"/>
</dbReference>
<dbReference type="PANTHER" id="PTHR32332:SF33">
    <property type="entry name" value="NITRONATE MONOOXYGENASE DOMAIN-CONTAINING PROTEIN"/>
    <property type="match status" value="1"/>
</dbReference>
<dbReference type="InterPro" id="IPR004136">
    <property type="entry name" value="NMO"/>
</dbReference>
<reference evidence="4 5" key="1">
    <citation type="journal article" date="2018" name="Nat. Biotechnol.">
        <title>A standardized bacterial taxonomy based on genome phylogeny substantially revises the tree of life.</title>
        <authorList>
            <person name="Parks D.H."/>
            <person name="Chuvochina M."/>
            <person name="Waite D.W."/>
            <person name="Rinke C."/>
            <person name="Skarshewski A."/>
            <person name="Chaumeil P.A."/>
            <person name="Hugenholtz P."/>
        </authorList>
    </citation>
    <scope>NUCLEOTIDE SEQUENCE [LARGE SCALE GENOMIC DNA]</scope>
    <source>
        <strain evidence="4">UBA8672</strain>
    </source>
</reference>
<sequence length="474" mass="52182">MTHPIIIQGGMGAGVSNWRLAKAVSKLGYLGVVSCTAQDAIFTRRLQNGDPGGNIRRAMKSFPNQEIVKYVMDEYFVEGGIKDNRYKYIPMYTIDASWELKAMSILSSYVEVYLAKEGHDGIVGINVLEKIRMPNLYVLYGAMLAGVDYVIVGAGIPREIPGVIDSLAEHSKAYLRLNVEGAASDDDYKMELDPSDFVNVSEVSVKRPYFLAIVSSNTLAMTMAKKAPGRVDGFVVEYPSAGGHNAPPRLRGSFNEQGEPVYGPKDYVDTDKLKSLGLPFWLAGGYGTAEQIKNALDLGAAGVQVGTPFAFCRESGFTEEIKRKAIDLAKKMKGKVFTDPEASPTGFPFKVLELKGTLSEFAEYIKRPRRCNLGYLRQLFKKEDGSIGYRCPAEPVEAFTAKGGDPEKAKNSKCLCNALLANIGLAMGYENGYVEKQLVTVGDCFNRIADFLTSPEMEYYYAENVINRLMAFSR</sequence>
<keyword evidence="4" id="KW-0223">Dioxygenase</keyword>
<keyword evidence="2" id="KW-0288">FMN</keyword>
<organism evidence="4 5">
    <name type="scientific">Flexistipes sinusarabici</name>
    <dbReference type="NCBI Taxonomy" id="2352"/>
    <lineage>
        <taxon>Bacteria</taxon>
        <taxon>Pseudomonadati</taxon>
        <taxon>Deferribacterota</taxon>
        <taxon>Deferribacteres</taxon>
        <taxon>Deferribacterales</taxon>
        <taxon>Flexistipitaceae</taxon>
        <taxon>Flexistipes</taxon>
    </lineage>
</organism>
<dbReference type="GO" id="GO:0018580">
    <property type="term" value="F:nitronate monooxygenase activity"/>
    <property type="evidence" value="ECO:0007669"/>
    <property type="project" value="InterPro"/>
</dbReference>
<dbReference type="SUPFAM" id="SSF51412">
    <property type="entry name" value="Inosine monophosphate dehydrogenase (IMPDH)"/>
    <property type="match status" value="1"/>
</dbReference>